<dbReference type="OMA" id="WGGKIAC"/>
<dbReference type="OrthoDB" id="2147163at2759"/>
<dbReference type="GeneID" id="63789148"/>
<dbReference type="PANTHER" id="PTHR47668:SF1">
    <property type="entry name" value="DIENELACTONE HYDROLASE DOMAIN-CONTAINING PROTEIN-RELATED"/>
    <property type="match status" value="1"/>
</dbReference>
<dbReference type="Proteomes" id="UP000193685">
    <property type="component" value="Unassembled WGS sequence"/>
</dbReference>
<evidence type="ECO:0000313" key="3">
    <source>
        <dbReference type="Proteomes" id="UP000193685"/>
    </source>
</evidence>
<gene>
    <name evidence="2" type="ORF">BCR37DRAFT_96586</name>
</gene>
<dbReference type="Pfam" id="PF01738">
    <property type="entry name" value="DLH"/>
    <property type="match status" value="1"/>
</dbReference>
<comment type="caution">
    <text evidence="2">The sequence shown here is derived from an EMBL/GenBank/DDBJ whole genome shotgun (WGS) entry which is preliminary data.</text>
</comment>
<proteinExistence type="predicted"/>
<dbReference type="InterPro" id="IPR029058">
    <property type="entry name" value="AB_hydrolase_fold"/>
</dbReference>
<evidence type="ECO:0000313" key="2">
    <source>
        <dbReference type="EMBL" id="ORY79524.1"/>
    </source>
</evidence>
<dbReference type="SUPFAM" id="SSF53474">
    <property type="entry name" value="alpha/beta-Hydrolases"/>
    <property type="match status" value="1"/>
</dbReference>
<evidence type="ECO:0000259" key="1">
    <source>
        <dbReference type="Pfam" id="PF01738"/>
    </source>
</evidence>
<dbReference type="RefSeq" id="XP_040723895.1">
    <property type="nucleotide sequence ID" value="XM_040872549.1"/>
</dbReference>
<dbReference type="Gene3D" id="3.40.50.1820">
    <property type="entry name" value="alpha/beta hydrolase"/>
    <property type="match status" value="1"/>
</dbReference>
<reference evidence="2 3" key="1">
    <citation type="submission" date="2016-07" db="EMBL/GenBank/DDBJ databases">
        <title>Pervasive Adenine N6-methylation of Active Genes in Fungi.</title>
        <authorList>
            <consortium name="DOE Joint Genome Institute"/>
            <person name="Mondo S.J."/>
            <person name="Dannebaum R.O."/>
            <person name="Kuo R.C."/>
            <person name="Labutti K."/>
            <person name="Haridas S."/>
            <person name="Kuo A."/>
            <person name="Salamov A."/>
            <person name="Ahrendt S.R."/>
            <person name="Lipzen A."/>
            <person name="Sullivan W."/>
            <person name="Andreopoulos W.B."/>
            <person name="Clum A."/>
            <person name="Lindquist E."/>
            <person name="Daum C."/>
            <person name="Ramamoorthy G.K."/>
            <person name="Gryganskyi A."/>
            <person name="Culley D."/>
            <person name="Magnuson J.K."/>
            <person name="James T.Y."/>
            <person name="O'Malley M.A."/>
            <person name="Stajich J.E."/>
            <person name="Spatafora J.W."/>
            <person name="Visel A."/>
            <person name="Grigoriev I.V."/>
        </authorList>
    </citation>
    <scope>NUCLEOTIDE SEQUENCE [LARGE SCALE GENOMIC DNA]</scope>
    <source>
        <strain evidence="2 3">12-1054</strain>
    </source>
</reference>
<organism evidence="2 3">
    <name type="scientific">Protomyces lactucae-debilis</name>
    <dbReference type="NCBI Taxonomy" id="2754530"/>
    <lineage>
        <taxon>Eukaryota</taxon>
        <taxon>Fungi</taxon>
        <taxon>Dikarya</taxon>
        <taxon>Ascomycota</taxon>
        <taxon>Taphrinomycotina</taxon>
        <taxon>Taphrinomycetes</taxon>
        <taxon>Taphrinales</taxon>
        <taxon>Protomycetaceae</taxon>
        <taxon>Protomyces</taxon>
    </lineage>
</organism>
<dbReference type="EMBL" id="MCFI01000015">
    <property type="protein sequence ID" value="ORY79524.1"/>
    <property type="molecule type" value="Genomic_DNA"/>
</dbReference>
<dbReference type="InterPro" id="IPR002925">
    <property type="entry name" value="Dienelactn_hydro"/>
</dbReference>
<sequence>MSANTNKACCTLPPVQSDYTPKGSYETLGDLKTYITGNQKSNKVLTVIYDIFGFHPATQQGADLLAESLDALVVMPDFFHGKPVPQELYPPQTDEDKQKIQDFFAGPAEPSKNLKALSTFAKAASERFPANEGESKKHAILGFCWGGKIAILASDKRDVFKATAVVHPAMLDAKDAKSLTNPIMILASKDEEAKDVKAFEEGIPEGQKEQSVVKTYSDMHHGWAAARANLKDEQNKKRFHEAYTELAEFFSKLL</sequence>
<dbReference type="GO" id="GO:0016787">
    <property type="term" value="F:hydrolase activity"/>
    <property type="evidence" value="ECO:0007669"/>
    <property type="project" value="UniProtKB-KW"/>
</dbReference>
<dbReference type="PANTHER" id="PTHR47668">
    <property type="entry name" value="DIENELACTONE HYDROLASE FAMILY PROTEIN (AFU_ORTHOLOGUE AFUA_6G01940)"/>
    <property type="match status" value="1"/>
</dbReference>
<dbReference type="AlphaFoldDB" id="A0A1Y2F7S1"/>
<feature type="domain" description="Dienelactone hydrolase" evidence="1">
    <location>
        <begin position="32"/>
        <end position="252"/>
    </location>
</feature>
<protein>
    <submittedName>
        <fullName evidence="2">Dienelactone hydrolase</fullName>
    </submittedName>
</protein>
<keyword evidence="2" id="KW-0378">Hydrolase</keyword>
<keyword evidence="3" id="KW-1185">Reference proteome</keyword>
<name>A0A1Y2F7S1_PROLT</name>
<accession>A0A1Y2F7S1</accession>
<dbReference type="STRING" id="56484.A0A1Y2F7S1"/>